<keyword evidence="6" id="KW-0460">Magnesium</keyword>
<keyword evidence="4" id="KW-0479">Metal-binding</keyword>
<evidence type="ECO:0000256" key="3">
    <source>
        <dbReference type="ARBA" id="ARBA00011881"/>
    </source>
</evidence>
<keyword evidence="5" id="KW-0378">Hydrolase</keyword>
<sequence>MRPTPIRRAPCPTPPPSCPWRAPRRSWTRRAACARPWGRRPLAERAAGPPPGPVRLLFLDVDGTLTDGVIAFDRDGDGRHFWVRDGLALQWARDLGVLPVVISGRASMAVVRRMEDLGLEHHLDVRDKVAVAERVVAREGVPWEACAMVGDDLPDVALMRRVGWPVAVADADPVVIGFARTVTRARAGFGAVREVVELVLRHNGRWDEVLRRYGALP</sequence>
<evidence type="ECO:0000256" key="1">
    <source>
        <dbReference type="ARBA" id="ARBA00001946"/>
    </source>
</evidence>
<reference evidence="7" key="1">
    <citation type="journal article" date="2020" name="mSystems">
        <title>Genome- and Community-Level Interaction Insights into Carbon Utilization and Element Cycling Functions of Hydrothermarchaeota in Hydrothermal Sediment.</title>
        <authorList>
            <person name="Zhou Z."/>
            <person name="Liu Y."/>
            <person name="Xu W."/>
            <person name="Pan J."/>
            <person name="Luo Z.H."/>
            <person name="Li M."/>
        </authorList>
    </citation>
    <scope>NUCLEOTIDE SEQUENCE [LARGE SCALE GENOMIC DNA]</scope>
    <source>
        <strain evidence="7">SpSt-381</strain>
    </source>
</reference>
<dbReference type="GO" id="GO:0016788">
    <property type="term" value="F:hydrolase activity, acting on ester bonds"/>
    <property type="evidence" value="ECO:0007669"/>
    <property type="project" value="InterPro"/>
</dbReference>
<gene>
    <name evidence="7" type="ORF">ENR23_01575</name>
</gene>
<dbReference type="NCBIfam" id="TIGR01670">
    <property type="entry name" value="KdsC-phosphatas"/>
    <property type="match status" value="1"/>
</dbReference>
<dbReference type="AlphaFoldDB" id="A0A832MIR9"/>
<dbReference type="Gene3D" id="3.40.50.1000">
    <property type="entry name" value="HAD superfamily/HAD-like"/>
    <property type="match status" value="1"/>
</dbReference>
<comment type="subunit">
    <text evidence="3">Homotetramer.</text>
</comment>
<protein>
    <recommendedName>
        <fullName evidence="8">Phenylphosphate carboxylase subunit delta</fullName>
    </recommendedName>
</protein>
<dbReference type="GO" id="GO:0046872">
    <property type="term" value="F:metal ion binding"/>
    <property type="evidence" value="ECO:0007669"/>
    <property type="project" value="UniProtKB-KW"/>
</dbReference>
<comment type="cofactor">
    <cofactor evidence="1">
        <name>Mg(2+)</name>
        <dbReference type="ChEBI" id="CHEBI:18420"/>
    </cofactor>
</comment>
<evidence type="ECO:0000313" key="7">
    <source>
        <dbReference type="EMBL" id="HGZ42112.1"/>
    </source>
</evidence>
<dbReference type="SFLD" id="SFLDG01138">
    <property type="entry name" value="C1.6.2:_Deoxy-d-mannose-octulo"/>
    <property type="match status" value="1"/>
</dbReference>
<dbReference type="InterPro" id="IPR023214">
    <property type="entry name" value="HAD_sf"/>
</dbReference>
<dbReference type="SFLD" id="SFLDS00003">
    <property type="entry name" value="Haloacid_Dehalogenase"/>
    <property type="match status" value="1"/>
</dbReference>
<dbReference type="SUPFAM" id="SSF56784">
    <property type="entry name" value="HAD-like"/>
    <property type="match status" value="1"/>
</dbReference>
<organism evidence="7">
    <name type="scientific">Eiseniibacteriota bacterium</name>
    <dbReference type="NCBI Taxonomy" id="2212470"/>
    <lineage>
        <taxon>Bacteria</taxon>
        <taxon>Candidatus Eiseniibacteriota</taxon>
    </lineage>
</organism>
<dbReference type="PANTHER" id="PTHR21485">
    <property type="entry name" value="HAD SUPERFAMILY MEMBERS CMAS AND KDSC"/>
    <property type="match status" value="1"/>
</dbReference>
<evidence type="ECO:0008006" key="8">
    <source>
        <dbReference type="Google" id="ProtNLM"/>
    </source>
</evidence>
<name>A0A832MIR9_UNCEI</name>
<dbReference type="SFLD" id="SFLDG01136">
    <property type="entry name" value="C1.6:_Phosphoserine_Phosphatas"/>
    <property type="match status" value="1"/>
</dbReference>
<dbReference type="Pfam" id="PF08282">
    <property type="entry name" value="Hydrolase_3"/>
    <property type="match status" value="1"/>
</dbReference>
<proteinExistence type="inferred from homology"/>
<comment type="similarity">
    <text evidence="2">Belongs to the KdsC family.</text>
</comment>
<comment type="caution">
    <text evidence="7">The sequence shown here is derived from an EMBL/GenBank/DDBJ whole genome shotgun (WGS) entry which is preliminary data.</text>
</comment>
<dbReference type="InterPro" id="IPR050793">
    <property type="entry name" value="CMP-NeuNAc_synthase"/>
</dbReference>
<evidence type="ECO:0000256" key="6">
    <source>
        <dbReference type="ARBA" id="ARBA00022842"/>
    </source>
</evidence>
<dbReference type="InterPro" id="IPR010023">
    <property type="entry name" value="KdsC_fam"/>
</dbReference>
<evidence type="ECO:0000256" key="5">
    <source>
        <dbReference type="ARBA" id="ARBA00022801"/>
    </source>
</evidence>
<dbReference type="InterPro" id="IPR036412">
    <property type="entry name" value="HAD-like_sf"/>
</dbReference>
<dbReference type="GO" id="GO:0008781">
    <property type="term" value="F:N-acylneuraminate cytidylyltransferase activity"/>
    <property type="evidence" value="ECO:0007669"/>
    <property type="project" value="TreeGrafter"/>
</dbReference>
<evidence type="ECO:0000256" key="4">
    <source>
        <dbReference type="ARBA" id="ARBA00022723"/>
    </source>
</evidence>
<dbReference type="PANTHER" id="PTHR21485:SF3">
    <property type="entry name" value="N-ACYLNEURAMINATE CYTIDYLYLTRANSFERASE"/>
    <property type="match status" value="1"/>
</dbReference>
<evidence type="ECO:0000256" key="2">
    <source>
        <dbReference type="ARBA" id="ARBA00005893"/>
    </source>
</evidence>
<dbReference type="EMBL" id="DSQF01000003">
    <property type="protein sequence ID" value="HGZ42112.1"/>
    <property type="molecule type" value="Genomic_DNA"/>
</dbReference>
<accession>A0A832MIR9</accession>